<keyword evidence="2" id="KW-0663">Pyridoxal phosphate</keyword>
<feature type="region of interest" description="Disordered" evidence="3">
    <location>
        <begin position="443"/>
        <end position="469"/>
    </location>
</feature>
<gene>
    <name evidence="5" type="ORF">DLM85_01295</name>
</gene>
<sequence length="469" mass="51984">MKQRYERPLIKKLSAGPLNKFGARTEAQPVPDIDGAPVKDLLRAFGSPLFVLSEKQLRRNYQQAVRAFRTRYPRVQLAWSYKTNYLNAVCRVFHQEGAWAEVVSGFEYEKALLNGVPGPQIIFNGPGKSRAELQRACALDSVIHLDHFDELYELLDLAAGLPRRPRVAVRVNLDAGVYPQWDRFGFNLENGQAWNAIGRIVGSGRLELVGLHCHLGTYLLTTKPYGVAAQKLADLAWSCRTQLNTPIQYLDLGGGFPSTNTLKGAYLPGTDTAPGIDEFAEVIADTLQRAGFRPDELPLLILEAGRLLVDDAGYLLGTVLATKRLADGRRATILDFGVNVLFTSFWYDHKISPAGDFSQHTEDTVLYGPLCMNIDVLRDSVNLPLLNRGDQVVVHKVGAYNMTQWMQFITLRPAVVLLDEQGRPHRIRQAETLDYLQQLEEVPAHLGPHPPASSPQARGSQPSATATPG</sequence>
<dbReference type="Gene3D" id="3.20.20.10">
    <property type="entry name" value="Alanine racemase"/>
    <property type="match status" value="1"/>
</dbReference>
<dbReference type="SUPFAM" id="SSF50621">
    <property type="entry name" value="Alanine racemase C-terminal domain-like"/>
    <property type="match status" value="1"/>
</dbReference>
<evidence type="ECO:0000256" key="3">
    <source>
        <dbReference type="SAM" id="MobiDB-lite"/>
    </source>
</evidence>
<dbReference type="CDD" id="cd06841">
    <property type="entry name" value="PLPDE_III_MccE_like"/>
    <property type="match status" value="1"/>
</dbReference>
<dbReference type="InterPro" id="IPR022644">
    <property type="entry name" value="De-COase2_N"/>
</dbReference>
<dbReference type="Proteomes" id="UP000248553">
    <property type="component" value="Unassembled WGS sequence"/>
</dbReference>
<dbReference type="InterPro" id="IPR009006">
    <property type="entry name" value="Ala_racemase/Decarboxylase_C"/>
</dbReference>
<reference evidence="6" key="1">
    <citation type="submission" date="2018-05" db="EMBL/GenBank/DDBJ databases">
        <authorList>
            <person name="Nie L."/>
        </authorList>
    </citation>
    <scope>NUCLEOTIDE SEQUENCE [LARGE SCALE GENOMIC DNA]</scope>
    <source>
        <strain evidence="6">NL</strain>
    </source>
</reference>
<evidence type="ECO:0000256" key="1">
    <source>
        <dbReference type="ARBA" id="ARBA00001933"/>
    </source>
</evidence>
<feature type="domain" description="Orn/DAP/Arg decarboxylase 2 N-terminal" evidence="4">
    <location>
        <begin position="62"/>
        <end position="309"/>
    </location>
</feature>
<accession>A0A328BR12</accession>
<comment type="caution">
    <text evidence="5">The sequence shown here is derived from an EMBL/GenBank/DDBJ whole genome shotgun (WGS) entry which is preliminary data.</text>
</comment>
<dbReference type="AlphaFoldDB" id="A0A328BR12"/>
<dbReference type="GO" id="GO:0008836">
    <property type="term" value="F:diaminopimelate decarboxylase activity"/>
    <property type="evidence" value="ECO:0007669"/>
    <property type="project" value="TreeGrafter"/>
</dbReference>
<dbReference type="SUPFAM" id="SSF51419">
    <property type="entry name" value="PLP-binding barrel"/>
    <property type="match status" value="1"/>
</dbReference>
<dbReference type="PANTHER" id="PTHR43727">
    <property type="entry name" value="DIAMINOPIMELATE DECARBOXYLASE"/>
    <property type="match status" value="1"/>
</dbReference>
<proteinExistence type="predicted"/>
<protein>
    <submittedName>
        <fullName evidence="5">Diaminopimelate decarboxylase</fullName>
    </submittedName>
</protein>
<dbReference type="RefSeq" id="WP_111476263.1">
    <property type="nucleotide sequence ID" value="NZ_QHKM01000001.1"/>
</dbReference>
<evidence type="ECO:0000313" key="6">
    <source>
        <dbReference type="Proteomes" id="UP000248553"/>
    </source>
</evidence>
<dbReference type="PANTHER" id="PTHR43727:SF2">
    <property type="entry name" value="GROUP IV DECARBOXYLASE"/>
    <property type="match status" value="1"/>
</dbReference>
<organism evidence="5 6">
    <name type="scientific">Hymenobacter edaphi</name>
    <dbReference type="NCBI Taxonomy" id="2211146"/>
    <lineage>
        <taxon>Bacteria</taxon>
        <taxon>Pseudomonadati</taxon>
        <taxon>Bacteroidota</taxon>
        <taxon>Cytophagia</taxon>
        <taxon>Cytophagales</taxon>
        <taxon>Hymenobacteraceae</taxon>
        <taxon>Hymenobacter</taxon>
    </lineage>
</organism>
<name>A0A328BR12_9BACT</name>
<feature type="compositionally biased region" description="Polar residues" evidence="3">
    <location>
        <begin position="454"/>
        <end position="469"/>
    </location>
</feature>
<dbReference type="Pfam" id="PF02784">
    <property type="entry name" value="Orn_Arg_deC_N"/>
    <property type="match status" value="1"/>
</dbReference>
<evidence type="ECO:0000259" key="4">
    <source>
        <dbReference type="Pfam" id="PF02784"/>
    </source>
</evidence>
<evidence type="ECO:0000313" key="5">
    <source>
        <dbReference type="EMBL" id="RAK69527.1"/>
    </source>
</evidence>
<evidence type="ECO:0000256" key="2">
    <source>
        <dbReference type="ARBA" id="ARBA00022898"/>
    </source>
</evidence>
<dbReference type="OrthoDB" id="9802241at2"/>
<dbReference type="EMBL" id="QHKM01000001">
    <property type="protein sequence ID" value="RAK69527.1"/>
    <property type="molecule type" value="Genomic_DNA"/>
</dbReference>
<dbReference type="Gene3D" id="2.40.37.10">
    <property type="entry name" value="Lyase, Ornithine Decarboxylase, Chain A, domain 1"/>
    <property type="match status" value="1"/>
</dbReference>
<comment type="cofactor">
    <cofactor evidence="1">
        <name>pyridoxal 5'-phosphate</name>
        <dbReference type="ChEBI" id="CHEBI:597326"/>
    </cofactor>
</comment>
<keyword evidence="6" id="KW-1185">Reference proteome</keyword>
<dbReference type="InterPro" id="IPR029066">
    <property type="entry name" value="PLP-binding_barrel"/>
</dbReference>
<dbReference type="GO" id="GO:0009089">
    <property type="term" value="P:lysine biosynthetic process via diaminopimelate"/>
    <property type="evidence" value="ECO:0007669"/>
    <property type="project" value="TreeGrafter"/>
</dbReference>